<evidence type="ECO:0000256" key="6">
    <source>
        <dbReference type="RuleBase" id="RU000382"/>
    </source>
</evidence>
<dbReference type="PRINTS" id="PR00800">
    <property type="entry name" value="YHDCRBOXLASE"/>
</dbReference>
<dbReference type="SUPFAM" id="SSF53383">
    <property type="entry name" value="PLP-dependent transferases"/>
    <property type="match status" value="1"/>
</dbReference>
<dbReference type="RefSeq" id="WP_271089043.1">
    <property type="nucleotide sequence ID" value="NZ_JAPJZH010000004.1"/>
</dbReference>
<keyword evidence="5 6" id="KW-0456">Lyase</keyword>
<keyword evidence="8" id="KW-1185">Reference proteome</keyword>
<sequence>MDKSEFRNWSRRASDWSADYLESLPERPVRAQVRPGEIGRMIADSPPESAHAMEEIFADFERIIPGGMTHWQHPRFFAYFPSNAAPAAVIAEQLATAIGAQCMLWQTSPAATELEVRMIDWLRQALDLPEEFKGTFQDTASSATLCAVLTMRERALDWKGNKAGLFGQKPLRVYASKGTHSSIDKAMWVAGLGQDNLVHIPVDENGAIRIDDLKTAILTDREAGYQPAGLVVCVGGTSTGATDDVAAACAVGRAEGLYIHVDAAWAGSAMICPEFRHLWAGVEQADSIVFNPHKWLGAPMECSAHFVRDPETLVRTLAIQPEYLKTYGKEGLVNFSEWSVQLGRRFRALKIWFLLRAYGLDGLRTMIRNHVAWSQRLAERLAGEPDFEITTQPVLSLFSFRYAPKGHAGDLDELNRRLVNAINDDGRIYLTQTLHDGRQVIRFTAGPFEMEEQDAEIAFDTICGIARGLESEAG</sequence>
<protein>
    <submittedName>
        <fullName evidence="7">Pyridoxal-dependent decarboxylase</fullName>
    </submittedName>
</protein>
<keyword evidence="4 6" id="KW-0663">Pyridoxal phosphate</keyword>
<dbReference type="Gene3D" id="1.20.1340.10">
    <property type="entry name" value="dopa decarboxylase, N-terminal domain"/>
    <property type="match status" value="1"/>
</dbReference>
<dbReference type="Gene3D" id="3.40.640.10">
    <property type="entry name" value="Type I PLP-dependent aspartate aminotransferase-like (Major domain)"/>
    <property type="match status" value="1"/>
</dbReference>
<comment type="caution">
    <text evidence="7">The sequence shown here is derived from an EMBL/GenBank/DDBJ whole genome shotgun (WGS) entry which is preliminary data.</text>
</comment>
<dbReference type="InterPro" id="IPR015424">
    <property type="entry name" value="PyrdxlP-dep_Trfase"/>
</dbReference>
<dbReference type="InterPro" id="IPR015421">
    <property type="entry name" value="PyrdxlP-dep_Trfase_major"/>
</dbReference>
<accession>A0ABT4VL29</accession>
<evidence type="ECO:0000256" key="2">
    <source>
        <dbReference type="ARBA" id="ARBA00009533"/>
    </source>
</evidence>
<evidence type="ECO:0000256" key="1">
    <source>
        <dbReference type="ARBA" id="ARBA00001933"/>
    </source>
</evidence>
<evidence type="ECO:0000313" key="8">
    <source>
        <dbReference type="Proteomes" id="UP001148313"/>
    </source>
</evidence>
<dbReference type="PANTHER" id="PTHR11999">
    <property type="entry name" value="GROUP II PYRIDOXAL-5-PHOSPHATE DECARBOXYLASE"/>
    <property type="match status" value="1"/>
</dbReference>
<evidence type="ECO:0000256" key="5">
    <source>
        <dbReference type="ARBA" id="ARBA00023239"/>
    </source>
</evidence>
<comment type="cofactor">
    <cofactor evidence="1 6">
        <name>pyridoxal 5'-phosphate</name>
        <dbReference type="ChEBI" id="CHEBI:597326"/>
    </cofactor>
</comment>
<dbReference type="Pfam" id="PF00282">
    <property type="entry name" value="Pyridoxal_deC"/>
    <property type="match status" value="1"/>
</dbReference>
<dbReference type="InterPro" id="IPR002129">
    <property type="entry name" value="PyrdxlP-dep_de-COase"/>
</dbReference>
<name>A0ABT4VL29_9HYPH</name>
<dbReference type="PANTHER" id="PTHR11999:SF70">
    <property type="entry name" value="MIP05841P"/>
    <property type="match status" value="1"/>
</dbReference>
<evidence type="ECO:0000256" key="4">
    <source>
        <dbReference type="ARBA" id="ARBA00022898"/>
    </source>
</evidence>
<dbReference type="Proteomes" id="UP001148313">
    <property type="component" value="Unassembled WGS sequence"/>
</dbReference>
<evidence type="ECO:0000313" key="7">
    <source>
        <dbReference type="EMBL" id="MDA4845419.1"/>
    </source>
</evidence>
<comment type="similarity">
    <text evidence="2 6">Belongs to the group II decarboxylase family.</text>
</comment>
<dbReference type="Gene3D" id="3.90.1150.10">
    <property type="entry name" value="Aspartate Aminotransferase, domain 1"/>
    <property type="match status" value="1"/>
</dbReference>
<dbReference type="InterPro" id="IPR015422">
    <property type="entry name" value="PyrdxlP-dep_Trfase_small"/>
</dbReference>
<gene>
    <name evidence="7" type="ORF">OOZ53_08670</name>
</gene>
<organism evidence="7 8">
    <name type="scientific">Hoeflea poritis</name>
    <dbReference type="NCBI Taxonomy" id="2993659"/>
    <lineage>
        <taxon>Bacteria</taxon>
        <taxon>Pseudomonadati</taxon>
        <taxon>Pseudomonadota</taxon>
        <taxon>Alphaproteobacteria</taxon>
        <taxon>Hyphomicrobiales</taxon>
        <taxon>Rhizobiaceae</taxon>
        <taxon>Hoeflea</taxon>
    </lineage>
</organism>
<evidence type="ECO:0000256" key="3">
    <source>
        <dbReference type="ARBA" id="ARBA00022793"/>
    </source>
</evidence>
<dbReference type="InterPro" id="IPR010977">
    <property type="entry name" value="Aromatic_deC"/>
</dbReference>
<reference evidence="7" key="1">
    <citation type="submission" date="2022-11" db="EMBL/GenBank/DDBJ databases">
        <title>Hoeflea poritis sp. nov., isolated from scleractinian coral Porites lutea.</title>
        <authorList>
            <person name="Zhang G."/>
            <person name="Wei Q."/>
            <person name="Cai L."/>
        </authorList>
    </citation>
    <scope>NUCLEOTIDE SEQUENCE</scope>
    <source>
        <strain evidence="7">E7-10</strain>
    </source>
</reference>
<dbReference type="EMBL" id="JAPJZH010000004">
    <property type="protein sequence ID" value="MDA4845419.1"/>
    <property type="molecule type" value="Genomic_DNA"/>
</dbReference>
<proteinExistence type="inferred from homology"/>
<keyword evidence="3" id="KW-0210">Decarboxylase</keyword>